<feature type="domain" description="SUN" evidence="5">
    <location>
        <begin position="273"/>
        <end position="436"/>
    </location>
</feature>
<accession>A0A0M3I007</accession>
<keyword evidence="6" id="KW-1185">Reference proteome</keyword>
<dbReference type="InterPro" id="IPR045119">
    <property type="entry name" value="SUN1-5"/>
</dbReference>
<dbReference type="Proteomes" id="UP000036681">
    <property type="component" value="Unplaced"/>
</dbReference>
<name>A0A0M3I007_ASCLU</name>
<evidence type="ECO:0000256" key="3">
    <source>
        <dbReference type="ARBA" id="ARBA00022989"/>
    </source>
</evidence>
<keyword evidence="3" id="KW-1133">Transmembrane helix</keyword>
<evidence type="ECO:0000256" key="4">
    <source>
        <dbReference type="ARBA" id="ARBA00023136"/>
    </source>
</evidence>
<reference evidence="7" key="1">
    <citation type="submission" date="2017-02" db="UniProtKB">
        <authorList>
            <consortium name="WormBaseParasite"/>
        </authorList>
    </citation>
    <scope>IDENTIFICATION</scope>
</reference>
<evidence type="ECO:0000256" key="1">
    <source>
        <dbReference type="ARBA" id="ARBA00004370"/>
    </source>
</evidence>
<keyword evidence="2" id="KW-0812">Transmembrane</keyword>
<evidence type="ECO:0000259" key="5">
    <source>
        <dbReference type="PROSITE" id="PS51469"/>
    </source>
</evidence>
<organism evidence="6 7">
    <name type="scientific">Ascaris lumbricoides</name>
    <name type="common">Giant roundworm</name>
    <dbReference type="NCBI Taxonomy" id="6252"/>
    <lineage>
        <taxon>Eukaryota</taxon>
        <taxon>Metazoa</taxon>
        <taxon>Ecdysozoa</taxon>
        <taxon>Nematoda</taxon>
        <taxon>Chromadorea</taxon>
        <taxon>Rhabditida</taxon>
        <taxon>Spirurina</taxon>
        <taxon>Ascaridomorpha</taxon>
        <taxon>Ascaridoidea</taxon>
        <taxon>Ascarididae</taxon>
        <taxon>Ascaris</taxon>
    </lineage>
</organism>
<dbReference type="Gene3D" id="2.60.120.260">
    <property type="entry name" value="Galactose-binding domain-like"/>
    <property type="match status" value="1"/>
</dbReference>
<dbReference type="AlphaFoldDB" id="A0A0M3I007"/>
<proteinExistence type="predicted"/>
<evidence type="ECO:0000313" key="7">
    <source>
        <dbReference type="WBParaSite" id="ALUE_0000937501-mRNA-1"/>
    </source>
</evidence>
<dbReference type="GO" id="GO:0043495">
    <property type="term" value="F:protein-membrane adaptor activity"/>
    <property type="evidence" value="ECO:0007669"/>
    <property type="project" value="TreeGrafter"/>
</dbReference>
<evidence type="ECO:0000313" key="6">
    <source>
        <dbReference type="Proteomes" id="UP000036681"/>
    </source>
</evidence>
<protein>
    <submittedName>
        <fullName evidence="7">SUN domain-containing protein</fullName>
    </submittedName>
</protein>
<dbReference type="PROSITE" id="PS51469">
    <property type="entry name" value="SUN"/>
    <property type="match status" value="1"/>
</dbReference>
<dbReference type="GO" id="GO:0034993">
    <property type="term" value="C:meiotic nuclear membrane microtubule tethering complex"/>
    <property type="evidence" value="ECO:0007669"/>
    <property type="project" value="TreeGrafter"/>
</dbReference>
<dbReference type="PANTHER" id="PTHR12911">
    <property type="entry name" value="SAD1/UNC-84-LIKE PROTEIN-RELATED"/>
    <property type="match status" value="1"/>
</dbReference>
<comment type="subcellular location">
    <subcellularLocation>
        <location evidence="1">Membrane</location>
    </subcellularLocation>
</comment>
<keyword evidence="4" id="KW-0472">Membrane</keyword>
<dbReference type="PANTHER" id="PTHR12911:SF8">
    <property type="entry name" value="KLAROID PROTEIN-RELATED"/>
    <property type="match status" value="1"/>
</dbReference>
<sequence>MDSRDVVRPFGHQITEQITRRLRHVDGTVKVTEVRKRTVDAGTAPTTDKLTFGEAEEACFKGFQKPLALAGLEGESNLSMLHVYNNWTVRVGLILSLLMLLLMAWQAHSPEEVFPPNVEGEVEDTLSGMRKSLDRVSLDRVVHRLEDRIKKLQHLCFENTNAINRVSADLDRRISDLDFELSKTFAGISGGNMSANYESLVKRVGVVEGFLAKTRNEISNLKSTISDRTDGNGKLNTTNGISAEDAKEWIRLAIDTYDADKTNEFDFALESAGAVVLVDRCSRTYSGISSWRTVIPFMRSSHRGPEVVIQRRLGPSTGDCWPFEGGSGILTVKLAEHANITAVSYEHLPASLSIDKSLKSAPKDFQIWGYDDDDEQSTRRMLGEYHYSNEGPALQFFKTQVTLSSIPLRVVELRITSNYGSHYTCLYRFRVHGHQATGGPSH</sequence>
<evidence type="ECO:0000256" key="2">
    <source>
        <dbReference type="ARBA" id="ARBA00022692"/>
    </source>
</evidence>
<dbReference type="InterPro" id="IPR012919">
    <property type="entry name" value="SUN_dom"/>
</dbReference>
<dbReference type="Pfam" id="PF07738">
    <property type="entry name" value="Sad1_UNC"/>
    <property type="match status" value="1"/>
</dbReference>
<dbReference type="WBParaSite" id="ALUE_0000937501-mRNA-1">
    <property type="protein sequence ID" value="ALUE_0000937501-mRNA-1"/>
    <property type="gene ID" value="ALUE_0000937501"/>
</dbReference>